<name>A0A1H5DTA7_9ACTN</name>
<sequence length="92" mass="9784">MEVAAEAAYWPAREASAVTTAAAPCLNEEDARHLLSRFARRDSRFRVRSRYPGDHPAARRAAISAAGSPVCRPRTSAISASSGGQGSSPWSL</sequence>
<dbReference type="AlphaFoldDB" id="A0A1H5DTA7"/>
<evidence type="ECO:0000256" key="1">
    <source>
        <dbReference type="SAM" id="MobiDB-lite"/>
    </source>
</evidence>
<proteinExistence type="predicted"/>
<evidence type="ECO:0000313" key="3">
    <source>
        <dbReference type="Proteomes" id="UP000182375"/>
    </source>
</evidence>
<protein>
    <submittedName>
        <fullName evidence="2">Uncharacterized protein</fullName>
    </submittedName>
</protein>
<organism evidence="2 3">
    <name type="scientific">Streptomyces misionensis</name>
    <dbReference type="NCBI Taxonomy" id="67331"/>
    <lineage>
        <taxon>Bacteria</taxon>
        <taxon>Bacillati</taxon>
        <taxon>Actinomycetota</taxon>
        <taxon>Actinomycetes</taxon>
        <taxon>Kitasatosporales</taxon>
        <taxon>Streptomycetaceae</taxon>
        <taxon>Streptomyces</taxon>
    </lineage>
</organism>
<feature type="region of interest" description="Disordered" evidence="1">
    <location>
        <begin position="56"/>
        <end position="92"/>
    </location>
</feature>
<dbReference type="EMBL" id="FNTD01000004">
    <property type="protein sequence ID" value="SED81950.1"/>
    <property type="molecule type" value="Genomic_DNA"/>
</dbReference>
<reference evidence="2 3" key="1">
    <citation type="submission" date="2016-10" db="EMBL/GenBank/DDBJ databases">
        <authorList>
            <person name="de Groot N.N."/>
        </authorList>
    </citation>
    <scope>NUCLEOTIDE SEQUENCE [LARGE SCALE GENOMIC DNA]</scope>
    <source>
        <strain evidence="2 3">DSM 40306</strain>
    </source>
</reference>
<evidence type="ECO:0000313" key="2">
    <source>
        <dbReference type="EMBL" id="SED81950.1"/>
    </source>
</evidence>
<dbReference type="Proteomes" id="UP000182375">
    <property type="component" value="Unassembled WGS sequence"/>
</dbReference>
<accession>A0A1H5DTA7</accession>
<gene>
    <name evidence="2" type="ORF">SAMN04490357_5944</name>
</gene>